<dbReference type="PROSITE" id="PS51707">
    <property type="entry name" value="CYTH"/>
    <property type="match status" value="1"/>
</dbReference>
<organism evidence="2 3">
    <name type="scientific">Candidatus Mancarchaeum acidiphilum</name>
    <dbReference type="NCBI Taxonomy" id="1920749"/>
    <lineage>
        <taxon>Archaea</taxon>
        <taxon>Candidatus Micrarchaeota</taxon>
        <taxon>Candidatus Mancarchaeum</taxon>
    </lineage>
</organism>
<keyword evidence="3" id="KW-1185">Reference proteome</keyword>
<dbReference type="KEGG" id="marh:Mia14_0304"/>
<dbReference type="InterPro" id="IPR033469">
    <property type="entry name" value="CYTH-like_dom_sf"/>
</dbReference>
<dbReference type="RefSeq" id="WP_088819796.1">
    <property type="nucleotide sequence ID" value="NZ_CP019964.1"/>
</dbReference>
<dbReference type="SUPFAM" id="SSF55154">
    <property type="entry name" value="CYTH-like phosphatases"/>
    <property type="match status" value="1"/>
</dbReference>
<reference evidence="2 3" key="1">
    <citation type="journal article" date="2017" name="Nat. Commun.">
        <title>'ARMAN' archaea depend on association with euryarchaeal host in culture and in situ.</title>
        <authorList>
            <person name="Golyshina O."/>
            <person name="Toshchakov S."/>
            <person name="Makarova K."/>
            <person name="Gavrilov S."/>
            <person name="Korzhenkov A."/>
            <person name="La Cono V."/>
            <person name="Arcadi E."/>
            <person name="Nechitaylo T."/>
            <person name="Ferrer M."/>
            <person name="Kublanov I."/>
            <person name="Wolf Y."/>
            <person name="Yakimov M."/>
            <person name="Golyshin P."/>
            <person name="Slesarev A."/>
            <person name="Kozyavkin S."/>
        </authorList>
    </citation>
    <scope>NUCLEOTIDE SEQUENCE [LARGE SCALE GENOMIC DNA]</scope>
    <source>
        <strain evidence="2 3">Mia14</strain>
    </source>
</reference>
<gene>
    <name evidence="2" type="ORF">Mia14_0304</name>
</gene>
<sequence length="175" mass="19958">MIEIETKIDDINESEAREALNRLGAEFKGDKFYRRYIFDLGSNEGEDKFIRLRTDGNKSTITYKDRKGGTLANTEEIETGVEDFNAAAKILSAALPNLLYQESKRSLYNLEGVEISIDQWPKLPPLMEIEADSEEKVMETIKKLGIKGKAIGNIGWEKVYSMYGMDLNDFKILKF</sequence>
<dbReference type="EMBL" id="CP019964">
    <property type="protein sequence ID" value="ASI13634.1"/>
    <property type="molecule type" value="Genomic_DNA"/>
</dbReference>
<evidence type="ECO:0000313" key="3">
    <source>
        <dbReference type="Proteomes" id="UP000197679"/>
    </source>
</evidence>
<dbReference type="InterPro" id="IPR023577">
    <property type="entry name" value="CYTH_domain"/>
</dbReference>
<dbReference type="AlphaFoldDB" id="A0A218NME5"/>
<dbReference type="Proteomes" id="UP000197679">
    <property type="component" value="Chromosome"/>
</dbReference>
<evidence type="ECO:0000259" key="1">
    <source>
        <dbReference type="PROSITE" id="PS51707"/>
    </source>
</evidence>
<dbReference type="Pfam" id="PF01928">
    <property type="entry name" value="CYTH"/>
    <property type="match status" value="1"/>
</dbReference>
<dbReference type="Gene3D" id="2.40.320.10">
    <property type="entry name" value="Hypothetical Protein Pfu-838710-001"/>
    <property type="match status" value="1"/>
</dbReference>
<proteinExistence type="predicted"/>
<protein>
    <submittedName>
        <fullName evidence="2">CYTH-like superfamily phosphatase</fullName>
    </submittedName>
</protein>
<accession>A0A218NME5</accession>
<dbReference type="GeneID" id="33313861"/>
<dbReference type="InterPro" id="IPR008173">
    <property type="entry name" value="Adenylyl_cyclase_CyaB"/>
</dbReference>
<dbReference type="PANTHER" id="PTHR21028:SF2">
    <property type="entry name" value="CYTH DOMAIN-CONTAINING PROTEIN"/>
    <property type="match status" value="1"/>
</dbReference>
<name>A0A218NME5_9ARCH</name>
<dbReference type="PANTHER" id="PTHR21028">
    <property type="entry name" value="SI:CH211-156B7.4"/>
    <property type="match status" value="1"/>
</dbReference>
<dbReference type="CDD" id="cd07890">
    <property type="entry name" value="CYTH-like_AC_IV-like"/>
    <property type="match status" value="1"/>
</dbReference>
<feature type="domain" description="CYTH" evidence="1">
    <location>
        <begin position="1"/>
        <end position="166"/>
    </location>
</feature>
<evidence type="ECO:0000313" key="2">
    <source>
        <dbReference type="EMBL" id="ASI13634.1"/>
    </source>
</evidence>